<evidence type="ECO:0000313" key="3">
    <source>
        <dbReference type="Proteomes" id="UP001156882"/>
    </source>
</evidence>
<gene>
    <name evidence="2" type="ORF">GCM10007874_05750</name>
</gene>
<organism evidence="2 3">
    <name type="scientific">Labrys miyagiensis</name>
    <dbReference type="NCBI Taxonomy" id="346912"/>
    <lineage>
        <taxon>Bacteria</taxon>
        <taxon>Pseudomonadati</taxon>
        <taxon>Pseudomonadota</taxon>
        <taxon>Alphaproteobacteria</taxon>
        <taxon>Hyphomicrobiales</taxon>
        <taxon>Xanthobacteraceae</taxon>
        <taxon>Labrys</taxon>
    </lineage>
</organism>
<protein>
    <submittedName>
        <fullName evidence="2">Uncharacterized protein</fullName>
    </submittedName>
</protein>
<evidence type="ECO:0000313" key="2">
    <source>
        <dbReference type="EMBL" id="GLS17560.1"/>
    </source>
</evidence>
<dbReference type="EMBL" id="BSPC01000005">
    <property type="protein sequence ID" value="GLS17560.1"/>
    <property type="molecule type" value="Genomic_DNA"/>
</dbReference>
<feature type="compositionally biased region" description="Basic and acidic residues" evidence="1">
    <location>
        <begin position="7"/>
        <end position="20"/>
    </location>
</feature>
<keyword evidence="3" id="KW-1185">Reference proteome</keyword>
<feature type="region of interest" description="Disordered" evidence="1">
    <location>
        <begin position="1"/>
        <end position="20"/>
    </location>
</feature>
<evidence type="ECO:0000256" key="1">
    <source>
        <dbReference type="SAM" id="MobiDB-lite"/>
    </source>
</evidence>
<name>A0ABQ6CFD5_9HYPH</name>
<reference evidence="3" key="1">
    <citation type="journal article" date="2019" name="Int. J. Syst. Evol. Microbiol.">
        <title>The Global Catalogue of Microorganisms (GCM) 10K type strain sequencing project: providing services to taxonomists for standard genome sequencing and annotation.</title>
        <authorList>
            <consortium name="The Broad Institute Genomics Platform"/>
            <consortium name="The Broad Institute Genome Sequencing Center for Infectious Disease"/>
            <person name="Wu L."/>
            <person name="Ma J."/>
        </authorList>
    </citation>
    <scope>NUCLEOTIDE SEQUENCE [LARGE SCALE GENOMIC DNA]</scope>
    <source>
        <strain evidence="3">NBRC 101365</strain>
    </source>
</reference>
<accession>A0ABQ6CFD5</accession>
<sequence length="101" mass="10698">MSARAGVADRTRTGRAERHRQTAMMNMRGGFAVIASAAKQSRCPKVAAVVLDCFAALAMTALSAGDGFTRGIGASSNPDTMTFIFFVINTAVRCKLQRGKV</sequence>
<proteinExistence type="predicted"/>
<dbReference type="Proteomes" id="UP001156882">
    <property type="component" value="Unassembled WGS sequence"/>
</dbReference>
<comment type="caution">
    <text evidence="2">The sequence shown here is derived from an EMBL/GenBank/DDBJ whole genome shotgun (WGS) entry which is preliminary data.</text>
</comment>